<feature type="domain" description="Peptidase C80" evidence="21">
    <location>
        <begin position="174"/>
        <end position="352"/>
    </location>
</feature>
<dbReference type="InterPro" id="IPR020974">
    <property type="entry name" value="CPD_dom"/>
</dbReference>
<sequence>GLMEKHELELKAYLDEHKDTQVKESLEAFRDSLNAQCADLQFTLKIRLNEEFSHILQAESENQVLELIAFHKRLLSKTNQHSQLTWLTRQSLEEIKKAASDTLSTMEDWVSVIDILSDETKIMALAEINKNINDLYEHLDYFEEAVQVRVKEFKTKTLINLELGTWSKKKVVDTCYVPLVDDNAFRVIVQLSDDLTQDTAYLAGKHFGNSTLVQMDEYGNYRVVYGPELGGIPDGKKVKFEILGHGDTVKKTMGKRTAADMAKSILDLKEHIPKTVDVTAVSLKGCCAGVDYGKDVLIELNKENFKPVVSSKLGLVEVHIFGRTFTSRVYHSENSRTAWKYDENDKIVAVPYADEKHHIV</sequence>
<keyword evidence="16" id="KW-0843">Virulence</keyword>
<keyword evidence="5" id="KW-0964">Secreted</keyword>
<keyword evidence="7" id="KW-0645">Protease</keyword>
<keyword evidence="17" id="KW-0446">Lipid-binding</keyword>
<keyword evidence="15" id="KW-1043">Host membrane</keyword>
<feature type="non-terminal residue" evidence="22">
    <location>
        <position position="360"/>
    </location>
</feature>
<proteinExistence type="predicted"/>
<evidence type="ECO:0000256" key="16">
    <source>
        <dbReference type="ARBA" id="ARBA00023026"/>
    </source>
</evidence>
<keyword evidence="18" id="KW-0472">Membrane</keyword>
<evidence type="ECO:0000256" key="17">
    <source>
        <dbReference type="ARBA" id="ARBA00023121"/>
    </source>
</evidence>
<comment type="cofactor">
    <cofactor evidence="1">
        <name>Mg(2+)</name>
        <dbReference type="ChEBI" id="CHEBI:18420"/>
    </cofactor>
</comment>
<keyword evidence="4" id="KW-1032">Host cell membrane</keyword>
<evidence type="ECO:0000256" key="4">
    <source>
        <dbReference type="ARBA" id="ARBA00022511"/>
    </source>
</evidence>
<protein>
    <recommendedName>
        <fullName evidence="21">Peptidase C80 domain-containing protein</fullName>
    </recommendedName>
</protein>
<evidence type="ECO:0000256" key="15">
    <source>
        <dbReference type="ARBA" id="ARBA00022870"/>
    </source>
</evidence>
<evidence type="ECO:0000256" key="5">
    <source>
        <dbReference type="ARBA" id="ARBA00022525"/>
    </source>
</evidence>
<dbReference type="EMBL" id="MIQH01000676">
    <property type="protein sequence ID" value="OJA03396.1"/>
    <property type="molecule type" value="Genomic_DNA"/>
</dbReference>
<dbReference type="GO" id="GO:0090729">
    <property type="term" value="F:toxin activity"/>
    <property type="evidence" value="ECO:0007669"/>
    <property type="project" value="UniProtKB-KW"/>
</dbReference>
<comment type="caution">
    <text evidence="22">The sequence shown here is derived from an EMBL/GenBank/DDBJ whole genome shotgun (WGS) entry which is preliminary data.</text>
</comment>
<evidence type="ECO:0000313" key="23">
    <source>
        <dbReference type="Proteomes" id="UP000182798"/>
    </source>
</evidence>
<dbReference type="GO" id="GO:0008289">
    <property type="term" value="F:lipid binding"/>
    <property type="evidence" value="ECO:0007669"/>
    <property type="project" value="UniProtKB-KW"/>
</dbReference>
<evidence type="ECO:0000256" key="3">
    <source>
        <dbReference type="ARBA" id="ARBA00004613"/>
    </source>
</evidence>
<accession>A0A1J8PVF8</accession>
<dbReference type="Pfam" id="PF11713">
    <property type="entry name" value="Peptidase_C80"/>
    <property type="match status" value="1"/>
</dbReference>
<evidence type="ECO:0000256" key="13">
    <source>
        <dbReference type="ARBA" id="ARBA00022813"/>
    </source>
</evidence>
<keyword evidence="9" id="KW-0479">Metal-binding</keyword>
<keyword evidence="6" id="KW-0800">Toxin</keyword>
<dbReference type="GO" id="GO:0016740">
    <property type="term" value="F:transferase activity"/>
    <property type="evidence" value="ECO:0007669"/>
    <property type="project" value="UniProtKB-KW"/>
</dbReference>
<reference evidence="23" key="1">
    <citation type="submission" date="2016-09" db="EMBL/GenBank/DDBJ databases">
        <title>Genome Sequence of Bathymodiolus thermophilus sulfur-oxidizing gill endosymbiont.</title>
        <authorList>
            <person name="Ponnudurai R."/>
            <person name="Kleiner M."/>
            <person name="Sayavedra L."/>
            <person name="Thuermer A."/>
            <person name="Felbeck H."/>
            <person name="Schlueter R."/>
            <person name="Schweder T."/>
            <person name="Markert S."/>
        </authorList>
    </citation>
    <scope>NUCLEOTIDE SEQUENCE [LARGE SCALE GENOMIC DNA]</scope>
    <source>
        <strain evidence="23">BAT/CrabSpa'14</strain>
    </source>
</reference>
<evidence type="ECO:0000259" key="21">
    <source>
        <dbReference type="PROSITE" id="PS51771"/>
    </source>
</evidence>
<dbReference type="PROSITE" id="PS51771">
    <property type="entry name" value="CGT_MARTX_CPD"/>
    <property type="match status" value="1"/>
</dbReference>
<keyword evidence="19" id="KW-1035">Host cytoplasm</keyword>
<evidence type="ECO:0000313" key="22">
    <source>
        <dbReference type="EMBL" id="OJA03396.1"/>
    </source>
</evidence>
<gene>
    <name evidence="22" type="ORF">BGC33_03545</name>
</gene>
<comment type="subcellular location">
    <subcellularLocation>
        <location evidence="2">Host cell membrane</location>
    </subcellularLocation>
    <subcellularLocation>
        <location evidence="20">Host cytoplasm</location>
        <location evidence="20">Host cytosol</location>
    </subcellularLocation>
    <subcellularLocation>
        <location evidence="3">Secreted</location>
    </subcellularLocation>
</comment>
<dbReference type="GO" id="GO:0044164">
    <property type="term" value="C:host cell cytosol"/>
    <property type="evidence" value="ECO:0007669"/>
    <property type="project" value="UniProtKB-SubCell"/>
</dbReference>
<evidence type="ECO:0000256" key="1">
    <source>
        <dbReference type="ARBA" id="ARBA00001946"/>
    </source>
</evidence>
<dbReference type="GO" id="GO:0008234">
    <property type="term" value="F:cysteine-type peptidase activity"/>
    <property type="evidence" value="ECO:0007669"/>
    <property type="project" value="UniProtKB-KW"/>
</dbReference>
<evidence type="ECO:0000256" key="18">
    <source>
        <dbReference type="ARBA" id="ARBA00023136"/>
    </source>
</evidence>
<dbReference type="GO" id="GO:0005576">
    <property type="term" value="C:extracellular region"/>
    <property type="evidence" value="ECO:0007669"/>
    <property type="project" value="UniProtKB-SubCell"/>
</dbReference>
<evidence type="ECO:0000256" key="14">
    <source>
        <dbReference type="ARBA" id="ARBA00022842"/>
    </source>
</evidence>
<evidence type="ECO:0000256" key="9">
    <source>
        <dbReference type="ARBA" id="ARBA00022723"/>
    </source>
</evidence>
<evidence type="ECO:0000256" key="10">
    <source>
        <dbReference type="ARBA" id="ARBA00022737"/>
    </source>
</evidence>
<evidence type="ECO:0000256" key="19">
    <source>
        <dbReference type="ARBA" id="ARBA00023200"/>
    </source>
</evidence>
<dbReference type="CDD" id="cd20500">
    <property type="entry name" value="Peptidase_C80"/>
    <property type="match status" value="1"/>
</dbReference>
<dbReference type="Gene3D" id="3.40.50.11050">
    <property type="match status" value="1"/>
</dbReference>
<dbReference type="InterPro" id="IPR038383">
    <property type="entry name" value="CPD_dom_sf"/>
</dbReference>
<feature type="non-terminal residue" evidence="22">
    <location>
        <position position="1"/>
    </location>
</feature>
<keyword evidence="14" id="KW-0460">Magnesium</keyword>
<keyword evidence="10" id="KW-0677">Repeat</keyword>
<keyword evidence="8" id="KW-0808">Transferase</keyword>
<dbReference type="AlphaFoldDB" id="A0A1J8PVF8"/>
<dbReference type="GO" id="GO:0046872">
    <property type="term" value="F:metal ion binding"/>
    <property type="evidence" value="ECO:0007669"/>
    <property type="project" value="UniProtKB-KW"/>
</dbReference>
<dbReference type="OrthoDB" id="1550625at2"/>
<dbReference type="RefSeq" id="WP_158009357.1">
    <property type="nucleotide sequence ID" value="NZ_MIQH01000676.1"/>
</dbReference>
<keyword evidence="12" id="KW-0788">Thiol protease</keyword>
<keyword evidence="13" id="KW-0068">Autocatalytic cleavage</keyword>
<evidence type="ECO:0000256" key="12">
    <source>
        <dbReference type="ARBA" id="ARBA00022807"/>
    </source>
</evidence>
<dbReference type="GO" id="GO:0006508">
    <property type="term" value="P:proteolysis"/>
    <property type="evidence" value="ECO:0007669"/>
    <property type="project" value="UniProtKB-KW"/>
</dbReference>
<evidence type="ECO:0000256" key="8">
    <source>
        <dbReference type="ARBA" id="ARBA00022679"/>
    </source>
</evidence>
<evidence type="ECO:0000256" key="11">
    <source>
        <dbReference type="ARBA" id="ARBA00022801"/>
    </source>
</evidence>
<dbReference type="Proteomes" id="UP000182798">
    <property type="component" value="Unassembled WGS sequence"/>
</dbReference>
<dbReference type="GO" id="GO:0020002">
    <property type="term" value="C:host cell plasma membrane"/>
    <property type="evidence" value="ECO:0007669"/>
    <property type="project" value="UniProtKB-SubCell"/>
</dbReference>
<organism evidence="22 23">
    <name type="scientific">Bathymodiolus thermophilus thioautotrophic gill symbiont</name>
    <dbReference type="NCBI Taxonomy" id="2360"/>
    <lineage>
        <taxon>Bacteria</taxon>
        <taxon>Pseudomonadati</taxon>
        <taxon>Pseudomonadota</taxon>
        <taxon>Gammaproteobacteria</taxon>
        <taxon>sulfur-oxidizing symbionts</taxon>
    </lineage>
</organism>
<name>A0A1J8PVF8_9GAMM</name>
<keyword evidence="11" id="KW-0378">Hydrolase</keyword>
<evidence type="ECO:0000256" key="6">
    <source>
        <dbReference type="ARBA" id="ARBA00022656"/>
    </source>
</evidence>
<evidence type="ECO:0000256" key="20">
    <source>
        <dbReference type="ARBA" id="ARBA00023586"/>
    </source>
</evidence>
<evidence type="ECO:0000256" key="2">
    <source>
        <dbReference type="ARBA" id="ARBA00004165"/>
    </source>
</evidence>
<evidence type="ECO:0000256" key="7">
    <source>
        <dbReference type="ARBA" id="ARBA00022670"/>
    </source>
</evidence>